<dbReference type="EMBL" id="AP019812">
    <property type="protein sequence ID" value="BBM16342.1"/>
    <property type="molecule type" value="Genomic_DNA"/>
</dbReference>
<geneLocation type="plasmid" evidence="2">
    <name>pem15-1a-2 dna</name>
</geneLocation>
<name>A0AAI8WF76_ENTMU</name>
<dbReference type="AlphaFoldDB" id="A0AAI8WF76"/>
<sequence length="463" mass="54340">MGGDILSNKLLINSKDRKLLLFSDFVKNTEPEIFGILEENNTISIDLAIQLNIFNKIKQGLPFWLEFSRKEWIPDKQNPRLVAKNGDFKKCQLCATPNKFQYKIENKTNGNILLIGGDCVNSFKELRTMKKLITNDEEYTRYQNLLSYNPYFYEVLVTNTNILTSTEIILPSYYKDSFKKIQKRLIQKLRGYIKHGQELNEKEISHLIAVYKNEIQTINEFVNKNKNNDDYLSRDIADKIKKNQKNEFEKILDSVENNGGRIPKFTSLIIKVESYLELFIKKIKYRLPKKFNLVRAQFGAFELIVTNEKVDYKFKIDSKLLMTQYFENKLKSISEFFLNNIDVLVINEPSTRDKLVQKGQSKILEEMSGEFYEANIKKIIHIYDKNLTPKEYAETYNKVESIIENFFVIKNPKDEVLSIFPINDLIPIGKKLLFSDGKINLNELHYRKVTVKNFQQFIVSQIV</sequence>
<proteinExistence type="predicted"/>
<protein>
    <submittedName>
        <fullName evidence="1">Trypsin-like serine proteases, typically periplasmic, contain C-terminal PDZ domain</fullName>
    </submittedName>
</protein>
<evidence type="ECO:0000313" key="1">
    <source>
        <dbReference type="EMBL" id="BBM16342.1"/>
    </source>
</evidence>
<gene>
    <name evidence="1" type="ORF">EM151A_5053</name>
</gene>
<organism evidence="1 2">
    <name type="scientific">Enterococcus mundtii</name>
    <dbReference type="NCBI Taxonomy" id="53346"/>
    <lineage>
        <taxon>Bacteria</taxon>
        <taxon>Bacillati</taxon>
        <taxon>Bacillota</taxon>
        <taxon>Bacilli</taxon>
        <taxon>Lactobacillales</taxon>
        <taxon>Enterococcaceae</taxon>
        <taxon>Enterococcus</taxon>
    </lineage>
</organism>
<evidence type="ECO:0000313" key="2">
    <source>
        <dbReference type="Proteomes" id="UP000509460"/>
    </source>
</evidence>
<dbReference type="Proteomes" id="UP000509460">
    <property type="component" value="Plasmid pEM15-1A-2"/>
</dbReference>
<dbReference type="GO" id="GO:0008233">
    <property type="term" value="F:peptidase activity"/>
    <property type="evidence" value="ECO:0007669"/>
    <property type="project" value="UniProtKB-KW"/>
</dbReference>
<accession>A0AAI8WF76</accession>
<keyword evidence="1" id="KW-0614">Plasmid</keyword>
<keyword evidence="1" id="KW-0378">Hydrolase</keyword>
<reference evidence="1 2" key="1">
    <citation type="submission" date="2019-07" db="EMBL/GenBank/DDBJ databases">
        <title>antibiotic susceptibility of plant-derived lactic acid bacteria.</title>
        <authorList>
            <person name="Sugiyama M."/>
            <person name="Noda M."/>
        </authorList>
    </citation>
    <scope>NUCLEOTIDE SEQUENCE [LARGE SCALE GENOMIC DNA]</scope>
    <source>
        <strain evidence="1 2">15-1A</strain>
        <plasmid evidence="2">pem15-1a-2 dna</plasmid>
    </source>
</reference>
<keyword evidence="1" id="KW-0645">Protease</keyword>
<dbReference type="GO" id="GO:0006508">
    <property type="term" value="P:proteolysis"/>
    <property type="evidence" value="ECO:0007669"/>
    <property type="project" value="UniProtKB-KW"/>
</dbReference>